<dbReference type="Proteomes" id="UP000789901">
    <property type="component" value="Unassembled WGS sequence"/>
</dbReference>
<evidence type="ECO:0000313" key="2">
    <source>
        <dbReference type="EMBL" id="CAG8852870.1"/>
    </source>
</evidence>
<name>A0ABN7XE29_GIGMA</name>
<protein>
    <submittedName>
        <fullName evidence="2">22297_t:CDS:1</fullName>
    </submittedName>
</protein>
<feature type="compositionally biased region" description="Polar residues" evidence="1">
    <location>
        <begin position="25"/>
        <end position="35"/>
    </location>
</feature>
<feature type="non-terminal residue" evidence="2">
    <location>
        <position position="1"/>
    </location>
</feature>
<feature type="non-terminal residue" evidence="2">
    <location>
        <position position="45"/>
    </location>
</feature>
<feature type="region of interest" description="Disordered" evidence="1">
    <location>
        <begin position="1"/>
        <end position="45"/>
    </location>
</feature>
<accession>A0ABN7XE29</accession>
<gene>
    <name evidence="2" type="ORF">GMARGA_LOCUS41691</name>
</gene>
<proteinExistence type="predicted"/>
<comment type="caution">
    <text evidence="2">The sequence shown here is derived from an EMBL/GenBank/DDBJ whole genome shotgun (WGS) entry which is preliminary data.</text>
</comment>
<evidence type="ECO:0000313" key="3">
    <source>
        <dbReference type="Proteomes" id="UP000789901"/>
    </source>
</evidence>
<organism evidence="2 3">
    <name type="scientific">Gigaspora margarita</name>
    <dbReference type="NCBI Taxonomy" id="4874"/>
    <lineage>
        <taxon>Eukaryota</taxon>
        <taxon>Fungi</taxon>
        <taxon>Fungi incertae sedis</taxon>
        <taxon>Mucoromycota</taxon>
        <taxon>Glomeromycotina</taxon>
        <taxon>Glomeromycetes</taxon>
        <taxon>Diversisporales</taxon>
        <taxon>Gigasporaceae</taxon>
        <taxon>Gigaspora</taxon>
    </lineage>
</organism>
<reference evidence="2 3" key="1">
    <citation type="submission" date="2021-06" db="EMBL/GenBank/DDBJ databases">
        <authorList>
            <person name="Kallberg Y."/>
            <person name="Tangrot J."/>
            <person name="Rosling A."/>
        </authorList>
    </citation>
    <scope>NUCLEOTIDE SEQUENCE [LARGE SCALE GENOMIC DNA]</scope>
    <source>
        <strain evidence="2 3">120-4 pot B 10/14</strain>
    </source>
</reference>
<keyword evidence="3" id="KW-1185">Reference proteome</keyword>
<evidence type="ECO:0000256" key="1">
    <source>
        <dbReference type="SAM" id="MobiDB-lite"/>
    </source>
</evidence>
<sequence length="45" mass="5075">KLEQVSLTANKASTNNRRMTEETQNKQATPATICSQPVMRDKLLQ</sequence>
<feature type="compositionally biased region" description="Polar residues" evidence="1">
    <location>
        <begin position="1"/>
        <end position="17"/>
    </location>
</feature>
<dbReference type="EMBL" id="CAJVQB010117076">
    <property type="protein sequence ID" value="CAG8852870.1"/>
    <property type="molecule type" value="Genomic_DNA"/>
</dbReference>